<dbReference type="GO" id="GO:0003677">
    <property type="term" value="F:DNA binding"/>
    <property type="evidence" value="ECO:0007669"/>
    <property type="project" value="UniProtKB-KW"/>
</dbReference>
<dbReference type="PROSITE" id="PS51898">
    <property type="entry name" value="TYR_RECOMBINASE"/>
    <property type="match status" value="1"/>
</dbReference>
<evidence type="ECO:0000259" key="4">
    <source>
        <dbReference type="PROSITE" id="PS51898"/>
    </source>
</evidence>
<dbReference type="PANTHER" id="PTHR30349">
    <property type="entry name" value="PHAGE INTEGRASE-RELATED"/>
    <property type="match status" value="1"/>
</dbReference>
<dbReference type="InterPro" id="IPR013762">
    <property type="entry name" value="Integrase-like_cat_sf"/>
</dbReference>
<accession>A0A1C5IBA3</accession>
<evidence type="ECO:0000256" key="1">
    <source>
        <dbReference type="ARBA" id="ARBA00008857"/>
    </source>
</evidence>
<name>A0A1C5IBA3_9ACTN</name>
<dbReference type="Proteomes" id="UP000198221">
    <property type="component" value="Chromosome I"/>
</dbReference>
<dbReference type="InterPro" id="IPR010998">
    <property type="entry name" value="Integrase_recombinase_N"/>
</dbReference>
<dbReference type="Gene3D" id="1.10.443.10">
    <property type="entry name" value="Intergrase catalytic core"/>
    <property type="match status" value="1"/>
</dbReference>
<dbReference type="Pfam" id="PF00589">
    <property type="entry name" value="Phage_integrase"/>
    <property type="match status" value="1"/>
</dbReference>
<comment type="similarity">
    <text evidence="1">Belongs to the 'phage' integrase family.</text>
</comment>
<dbReference type="SUPFAM" id="SSF56349">
    <property type="entry name" value="DNA breaking-rejoining enzymes"/>
    <property type="match status" value="1"/>
</dbReference>
<evidence type="ECO:0000256" key="2">
    <source>
        <dbReference type="ARBA" id="ARBA00023125"/>
    </source>
</evidence>
<evidence type="ECO:0000313" key="5">
    <source>
        <dbReference type="EMBL" id="SCG55524.1"/>
    </source>
</evidence>
<dbReference type="RefSeq" id="WP_089012472.1">
    <property type="nucleotide sequence ID" value="NZ_LT607754.1"/>
</dbReference>
<protein>
    <submittedName>
        <fullName evidence="5">Site-specific recombinase XerD</fullName>
    </submittedName>
</protein>
<dbReference type="AlphaFoldDB" id="A0A1C5IBA3"/>
<keyword evidence="3" id="KW-0233">DNA recombination</keyword>
<reference evidence="6" key="1">
    <citation type="submission" date="2016-06" db="EMBL/GenBank/DDBJ databases">
        <authorList>
            <person name="Varghese N."/>
            <person name="Submissions Spin"/>
        </authorList>
    </citation>
    <scope>NUCLEOTIDE SEQUENCE [LARGE SCALE GENOMIC DNA]</scope>
    <source>
        <strain evidence="6">DSM 43819</strain>
    </source>
</reference>
<dbReference type="OrthoDB" id="3773913at2"/>
<dbReference type="PANTHER" id="PTHR30349:SF64">
    <property type="entry name" value="PROPHAGE INTEGRASE INTD-RELATED"/>
    <property type="match status" value="1"/>
</dbReference>
<organism evidence="5 6">
    <name type="scientific">Micromonospora inositola</name>
    <dbReference type="NCBI Taxonomy" id="47865"/>
    <lineage>
        <taxon>Bacteria</taxon>
        <taxon>Bacillati</taxon>
        <taxon>Actinomycetota</taxon>
        <taxon>Actinomycetes</taxon>
        <taxon>Micromonosporales</taxon>
        <taxon>Micromonosporaceae</taxon>
        <taxon>Micromonospora</taxon>
    </lineage>
</organism>
<dbReference type="GO" id="GO:0006310">
    <property type="term" value="P:DNA recombination"/>
    <property type="evidence" value="ECO:0007669"/>
    <property type="project" value="UniProtKB-KW"/>
</dbReference>
<keyword evidence="6" id="KW-1185">Reference proteome</keyword>
<dbReference type="InterPro" id="IPR011010">
    <property type="entry name" value="DNA_brk_join_enz"/>
</dbReference>
<gene>
    <name evidence="5" type="ORF">GA0070613_2555</name>
</gene>
<feature type="domain" description="Tyr recombinase" evidence="4">
    <location>
        <begin position="232"/>
        <end position="445"/>
    </location>
</feature>
<dbReference type="InterPro" id="IPR002104">
    <property type="entry name" value="Integrase_catalytic"/>
</dbReference>
<evidence type="ECO:0000256" key="3">
    <source>
        <dbReference type="ARBA" id="ARBA00023172"/>
    </source>
</evidence>
<dbReference type="GO" id="GO:0015074">
    <property type="term" value="P:DNA integration"/>
    <property type="evidence" value="ECO:0007669"/>
    <property type="project" value="InterPro"/>
</dbReference>
<sequence>MSTYNVKIHDISKRADRGKSKAYRVRWAVAGQRRERSFITKALADRFRADLMQAVKAGTPFDELTGLPEKSAAEQSRVTWYAHARAYIEVKWPSLAAKSRRSAAEALVTVSAALVAGTRGAPQADVLREALYSWAFNPNRQDVPQRREIADALTWIGRASRPVSDLAKADVLRQALIACARKLDGKPASARTVQRKRATLYNALRFAVEQDLLDYNPLDKIQWKAPEVGETVDRRVVANAGQVEAILAAIPDVVRDGGRFVGFFGCLYYAGLRPSEAASLRRTDCDLPPTGWGRIVLAETNPYAGASWSETDDGRELRGLKHRGQGETRTIPIPPELVGLICEHLERYGTTPDGRLFRGLRGGPLASSTYDRVWKEARAHALTTEIAASPLARRPYDLRHAAVSLWLNGGVPATEVARRAGHSVAVLLKVYANCIDGEEEAVNDKISQALSASRGRGRIGGKTARSRPVRIAKAQIRWVASRRNGNAL</sequence>
<keyword evidence="2" id="KW-0238">DNA-binding</keyword>
<proteinExistence type="inferred from homology"/>
<dbReference type="Gene3D" id="1.10.150.130">
    <property type="match status" value="1"/>
</dbReference>
<dbReference type="InterPro" id="IPR050090">
    <property type="entry name" value="Tyrosine_recombinase_XerCD"/>
</dbReference>
<evidence type="ECO:0000313" key="6">
    <source>
        <dbReference type="Proteomes" id="UP000198221"/>
    </source>
</evidence>
<dbReference type="EMBL" id="LT607754">
    <property type="protein sequence ID" value="SCG55524.1"/>
    <property type="molecule type" value="Genomic_DNA"/>
</dbReference>